<dbReference type="InterPro" id="IPR000477">
    <property type="entry name" value="RT_dom"/>
</dbReference>
<accession>A0ABM1B5K4</accession>
<protein>
    <submittedName>
        <fullName evidence="3">Uncharacterized protein LOC106460140</fullName>
    </submittedName>
</protein>
<proteinExistence type="predicted"/>
<dbReference type="GeneID" id="106460140"/>
<dbReference type="PANTHER" id="PTHR47027">
    <property type="entry name" value="REVERSE TRANSCRIPTASE DOMAIN-CONTAINING PROTEIN"/>
    <property type="match status" value="1"/>
</dbReference>
<sequence length="193" mass="22412">MVSENWLHEKLIRLERATYEGATTRVKSVYGEADKSEVKLGYTKDQPLDPCLVIIVIDVLSKEHRKRPLWDDLVIADDLVLTAKIEQELQTQVKVWQKSLERRGLKMNARKTVVMMSEGGEKKKVKITDVNGKSLKQVKYLRYLGSTIQSEGESEKVMRDRIKVGWRKWKEVAIVICDKRLPRALKDKVYMIL</sequence>
<dbReference type="PROSITE" id="PS50878">
    <property type="entry name" value="RT_POL"/>
    <property type="match status" value="1"/>
</dbReference>
<dbReference type="PANTHER" id="PTHR47027:SF20">
    <property type="entry name" value="REVERSE TRANSCRIPTASE-LIKE PROTEIN WITH RNA-DIRECTED DNA POLYMERASE DOMAIN"/>
    <property type="match status" value="1"/>
</dbReference>
<dbReference type="Proteomes" id="UP000694941">
    <property type="component" value="Unplaced"/>
</dbReference>
<reference evidence="3" key="1">
    <citation type="submission" date="2025-08" db="UniProtKB">
        <authorList>
            <consortium name="RefSeq"/>
        </authorList>
    </citation>
    <scope>IDENTIFICATION</scope>
    <source>
        <tissue evidence="3">Muscle</tissue>
    </source>
</reference>
<dbReference type="RefSeq" id="XP_013775275.1">
    <property type="nucleotide sequence ID" value="XM_013919821.1"/>
</dbReference>
<evidence type="ECO:0000313" key="2">
    <source>
        <dbReference type="Proteomes" id="UP000694941"/>
    </source>
</evidence>
<gene>
    <name evidence="3" type="primary">LOC106460140</name>
</gene>
<evidence type="ECO:0000259" key="1">
    <source>
        <dbReference type="PROSITE" id="PS50878"/>
    </source>
</evidence>
<name>A0ABM1B5K4_LIMPO</name>
<evidence type="ECO:0000313" key="3">
    <source>
        <dbReference type="RefSeq" id="XP_013775275.1"/>
    </source>
</evidence>
<keyword evidence="2" id="KW-1185">Reference proteome</keyword>
<dbReference type="Pfam" id="PF00078">
    <property type="entry name" value="RVT_1"/>
    <property type="match status" value="1"/>
</dbReference>
<organism evidence="2 3">
    <name type="scientific">Limulus polyphemus</name>
    <name type="common">Atlantic horseshoe crab</name>
    <dbReference type="NCBI Taxonomy" id="6850"/>
    <lineage>
        <taxon>Eukaryota</taxon>
        <taxon>Metazoa</taxon>
        <taxon>Ecdysozoa</taxon>
        <taxon>Arthropoda</taxon>
        <taxon>Chelicerata</taxon>
        <taxon>Merostomata</taxon>
        <taxon>Xiphosura</taxon>
        <taxon>Limulidae</taxon>
        <taxon>Limulus</taxon>
    </lineage>
</organism>
<feature type="domain" description="Reverse transcriptase" evidence="1">
    <location>
        <begin position="1"/>
        <end position="148"/>
    </location>
</feature>